<sequence>MRDVVQARKASPQRGGRHVRLFLTYTRLEHAKDGLFQPHRCICPRCPSTSSIAFAQAWTRAFRCVCARALSVGWSDVSDSEMADEGEEQPATSDVDTNDANDDDDDDDLFEEQLAAGMES</sequence>
<name>A0A7S4F2M6_CHRCT</name>
<evidence type="ECO:0000256" key="1">
    <source>
        <dbReference type="SAM" id="MobiDB-lite"/>
    </source>
</evidence>
<reference evidence="2" key="1">
    <citation type="submission" date="2021-01" db="EMBL/GenBank/DDBJ databases">
        <authorList>
            <person name="Corre E."/>
            <person name="Pelletier E."/>
            <person name="Niang G."/>
            <person name="Scheremetjew M."/>
            <person name="Finn R."/>
            <person name="Kale V."/>
            <person name="Holt S."/>
            <person name="Cochrane G."/>
            <person name="Meng A."/>
            <person name="Brown T."/>
            <person name="Cohen L."/>
        </authorList>
    </citation>
    <scope>NUCLEOTIDE SEQUENCE</scope>
    <source>
        <strain evidence="2">CCMP645</strain>
    </source>
</reference>
<dbReference type="EMBL" id="HBIZ01032840">
    <property type="protein sequence ID" value="CAE0768308.1"/>
    <property type="molecule type" value="Transcribed_RNA"/>
</dbReference>
<organism evidence="2">
    <name type="scientific">Chrysotila carterae</name>
    <name type="common">Marine alga</name>
    <name type="synonym">Syracosphaera carterae</name>
    <dbReference type="NCBI Taxonomy" id="13221"/>
    <lineage>
        <taxon>Eukaryota</taxon>
        <taxon>Haptista</taxon>
        <taxon>Haptophyta</taxon>
        <taxon>Prymnesiophyceae</taxon>
        <taxon>Isochrysidales</taxon>
        <taxon>Isochrysidaceae</taxon>
        <taxon>Chrysotila</taxon>
    </lineage>
</organism>
<proteinExistence type="predicted"/>
<dbReference type="AlphaFoldDB" id="A0A7S4F2M6"/>
<gene>
    <name evidence="2" type="ORF">PCAR00345_LOCUS20920</name>
</gene>
<feature type="compositionally biased region" description="Acidic residues" evidence="1">
    <location>
        <begin position="78"/>
        <end position="88"/>
    </location>
</feature>
<accession>A0A7S4F2M6</accession>
<protein>
    <submittedName>
        <fullName evidence="2">Uncharacterized protein</fullName>
    </submittedName>
</protein>
<evidence type="ECO:0000313" key="2">
    <source>
        <dbReference type="EMBL" id="CAE0768308.1"/>
    </source>
</evidence>
<feature type="region of interest" description="Disordered" evidence="1">
    <location>
        <begin position="77"/>
        <end position="107"/>
    </location>
</feature>
<feature type="compositionally biased region" description="Acidic residues" evidence="1">
    <location>
        <begin position="96"/>
        <end position="107"/>
    </location>
</feature>